<proteinExistence type="predicted"/>
<dbReference type="HOGENOM" id="CLU_651262_0_0_1"/>
<feature type="region of interest" description="Disordered" evidence="2">
    <location>
        <begin position="1"/>
        <end position="51"/>
    </location>
</feature>
<reference evidence="3 5" key="1">
    <citation type="journal article" date="2012" name="Nature">
        <title>Algal genomes reveal evolutionary mosaicism and the fate of nucleomorphs.</title>
        <authorList>
            <consortium name="DOE Joint Genome Institute"/>
            <person name="Curtis B.A."/>
            <person name="Tanifuji G."/>
            <person name="Burki F."/>
            <person name="Gruber A."/>
            <person name="Irimia M."/>
            <person name="Maruyama S."/>
            <person name="Arias M.C."/>
            <person name="Ball S.G."/>
            <person name="Gile G.H."/>
            <person name="Hirakawa Y."/>
            <person name="Hopkins J.F."/>
            <person name="Kuo A."/>
            <person name="Rensing S.A."/>
            <person name="Schmutz J."/>
            <person name="Symeonidi A."/>
            <person name="Elias M."/>
            <person name="Eveleigh R.J."/>
            <person name="Herman E.K."/>
            <person name="Klute M.J."/>
            <person name="Nakayama T."/>
            <person name="Obornik M."/>
            <person name="Reyes-Prieto A."/>
            <person name="Armbrust E.V."/>
            <person name="Aves S.J."/>
            <person name="Beiko R.G."/>
            <person name="Coutinho P."/>
            <person name="Dacks J.B."/>
            <person name="Durnford D.G."/>
            <person name="Fast N.M."/>
            <person name="Green B.R."/>
            <person name="Grisdale C.J."/>
            <person name="Hempel F."/>
            <person name="Henrissat B."/>
            <person name="Hoppner M.P."/>
            <person name="Ishida K."/>
            <person name="Kim E."/>
            <person name="Koreny L."/>
            <person name="Kroth P.G."/>
            <person name="Liu Y."/>
            <person name="Malik S.B."/>
            <person name="Maier U.G."/>
            <person name="McRose D."/>
            <person name="Mock T."/>
            <person name="Neilson J.A."/>
            <person name="Onodera N.T."/>
            <person name="Poole A.M."/>
            <person name="Pritham E.J."/>
            <person name="Richards T.A."/>
            <person name="Rocap G."/>
            <person name="Roy S.W."/>
            <person name="Sarai C."/>
            <person name="Schaack S."/>
            <person name="Shirato S."/>
            <person name="Slamovits C.H."/>
            <person name="Spencer D.F."/>
            <person name="Suzuki S."/>
            <person name="Worden A.Z."/>
            <person name="Zauner S."/>
            <person name="Barry K."/>
            <person name="Bell C."/>
            <person name="Bharti A.K."/>
            <person name="Crow J.A."/>
            <person name="Grimwood J."/>
            <person name="Kramer R."/>
            <person name="Lindquist E."/>
            <person name="Lucas S."/>
            <person name="Salamov A."/>
            <person name="McFadden G.I."/>
            <person name="Lane C.E."/>
            <person name="Keeling P.J."/>
            <person name="Gray M.W."/>
            <person name="Grigoriev I.V."/>
            <person name="Archibald J.M."/>
        </authorList>
    </citation>
    <scope>NUCLEOTIDE SEQUENCE</scope>
    <source>
        <strain evidence="3 5">CCMP2712</strain>
    </source>
</reference>
<dbReference type="AlphaFoldDB" id="L1J1H1"/>
<dbReference type="PaxDb" id="55529-EKX41989"/>
<feature type="coiled-coil region" evidence="1">
    <location>
        <begin position="197"/>
        <end position="224"/>
    </location>
</feature>
<evidence type="ECO:0000256" key="2">
    <source>
        <dbReference type="SAM" id="MobiDB-lite"/>
    </source>
</evidence>
<protein>
    <submittedName>
        <fullName evidence="3 4">Uncharacterized protein</fullName>
    </submittedName>
</protein>
<feature type="region of interest" description="Disordered" evidence="2">
    <location>
        <begin position="403"/>
        <end position="422"/>
    </location>
</feature>
<evidence type="ECO:0000313" key="4">
    <source>
        <dbReference type="EnsemblProtists" id="EKX41989"/>
    </source>
</evidence>
<sequence length="422" mass="47845">MYNDETHVSYASLRSEGTSSTGSYEKETGMYNSSEESEVPSRADLEDEGEMDPRHVEDIVLRRADKYKVPIKIPDVGILGDDVPGDSFDRIASSSSACSNIFHAILQRYHISQDYVRFCLQSLASRDVRGLTSLEYDMQVESLARQLDVSDSHVQELVRIGDQQQETLLLLQEEVQKKEGHTQFRLKNMEAYLGSLLEEKDQTIRSLQEKMESLENGMEAKAEERNAPDVENEYQQHITLHAKEMEKQGVDLQLQTVMVTENVHKMSLELQREIKRIMFILRSDHLEQDNVVEQLLVGLIQYVLDEAHDRATASEEHRVGAQQSPRARGHTSMAGGEEEEPSVVHGDEEAGQRSRSSELDDASMSAFANLQERLANAEAIYGSYIFGKALLRYPVKDMSPISPPPSFRGFEQQEQPTQQLFC</sequence>
<dbReference type="EnsemblProtists" id="EKX41989">
    <property type="protein sequence ID" value="EKX41989"/>
    <property type="gene ID" value="GUITHDRAFT_111844"/>
</dbReference>
<evidence type="ECO:0000313" key="3">
    <source>
        <dbReference type="EMBL" id="EKX41989.1"/>
    </source>
</evidence>
<dbReference type="RefSeq" id="XP_005828969.1">
    <property type="nucleotide sequence ID" value="XM_005828912.1"/>
</dbReference>
<feature type="compositionally biased region" description="Basic and acidic residues" evidence="2">
    <location>
        <begin position="345"/>
        <end position="358"/>
    </location>
</feature>
<reference evidence="4" key="3">
    <citation type="submission" date="2016-03" db="UniProtKB">
        <authorList>
            <consortium name="EnsemblProtists"/>
        </authorList>
    </citation>
    <scope>IDENTIFICATION</scope>
</reference>
<dbReference type="GeneID" id="17298679"/>
<keyword evidence="5" id="KW-1185">Reference proteome</keyword>
<keyword evidence="1" id="KW-0175">Coiled coil</keyword>
<dbReference type="KEGG" id="gtt:GUITHDRAFT_111844"/>
<feature type="compositionally biased region" description="Polar residues" evidence="2">
    <location>
        <begin position="412"/>
        <end position="422"/>
    </location>
</feature>
<reference evidence="5" key="2">
    <citation type="submission" date="2012-11" db="EMBL/GenBank/DDBJ databases">
        <authorList>
            <person name="Kuo A."/>
            <person name="Curtis B.A."/>
            <person name="Tanifuji G."/>
            <person name="Burki F."/>
            <person name="Gruber A."/>
            <person name="Irimia M."/>
            <person name="Maruyama S."/>
            <person name="Arias M.C."/>
            <person name="Ball S.G."/>
            <person name="Gile G.H."/>
            <person name="Hirakawa Y."/>
            <person name="Hopkins J.F."/>
            <person name="Rensing S.A."/>
            <person name="Schmutz J."/>
            <person name="Symeonidi A."/>
            <person name="Elias M."/>
            <person name="Eveleigh R.J."/>
            <person name="Herman E.K."/>
            <person name="Klute M.J."/>
            <person name="Nakayama T."/>
            <person name="Obornik M."/>
            <person name="Reyes-Prieto A."/>
            <person name="Armbrust E.V."/>
            <person name="Aves S.J."/>
            <person name="Beiko R.G."/>
            <person name="Coutinho P."/>
            <person name="Dacks J.B."/>
            <person name="Durnford D.G."/>
            <person name="Fast N.M."/>
            <person name="Green B.R."/>
            <person name="Grisdale C."/>
            <person name="Hempe F."/>
            <person name="Henrissat B."/>
            <person name="Hoppner M.P."/>
            <person name="Ishida K.-I."/>
            <person name="Kim E."/>
            <person name="Koreny L."/>
            <person name="Kroth P.G."/>
            <person name="Liu Y."/>
            <person name="Malik S.-B."/>
            <person name="Maier U.G."/>
            <person name="McRose D."/>
            <person name="Mock T."/>
            <person name="Neilson J.A."/>
            <person name="Onodera N.T."/>
            <person name="Poole A.M."/>
            <person name="Pritham E.J."/>
            <person name="Richards T.A."/>
            <person name="Rocap G."/>
            <person name="Roy S.W."/>
            <person name="Sarai C."/>
            <person name="Schaack S."/>
            <person name="Shirato S."/>
            <person name="Slamovits C.H."/>
            <person name="Spencer D.F."/>
            <person name="Suzuki S."/>
            <person name="Worden A.Z."/>
            <person name="Zauner S."/>
            <person name="Barry K."/>
            <person name="Bell C."/>
            <person name="Bharti A.K."/>
            <person name="Crow J.A."/>
            <person name="Grimwood J."/>
            <person name="Kramer R."/>
            <person name="Lindquist E."/>
            <person name="Lucas S."/>
            <person name="Salamov A."/>
            <person name="McFadden G.I."/>
            <person name="Lane C.E."/>
            <person name="Keeling P.J."/>
            <person name="Gray M.W."/>
            <person name="Grigoriev I.V."/>
            <person name="Archibald J.M."/>
        </authorList>
    </citation>
    <scope>NUCLEOTIDE SEQUENCE</scope>
    <source>
        <strain evidence="5">CCMP2712</strain>
    </source>
</reference>
<evidence type="ECO:0000313" key="5">
    <source>
        <dbReference type="Proteomes" id="UP000011087"/>
    </source>
</evidence>
<dbReference type="EMBL" id="JH993019">
    <property type="protein sequence ID" value="EKX41989.1"/>
    <property type="molecule type" value="Genomic_DNA"/>
</dbReference>
<evidence type="ECO:0000256" key="1">
    <source>
        <dbReference type="SAM" id="Coils"/>
    </source>
</evidence>
<organism evidence="3">
    <name type="scientific">Guillardia theta (strain CCMP2712)</name>
    <name type="common">Cryptophyte</name>
    <dbReference type="NCBI Taxonomy" id="905079"/>
    <lineage>
        <taxon>Eukaryota</taxon>
        <taxon>Cryptophyceae</taxon>
        <taxon>Pyrenomonadales</taxon>
        <taxon>Geminigeraceae</taxon>
        <taxon>Guillardia</taxon>
    </lineage>
</organism>
<name>L1J1H1_GUITC</name>
<gene>
    <name evidence="3" type="ORF">GUITHDRAFT_111844</name>
</gene>
<feature type="region of interest" description="Disordered" evidence="2">
    <location>
        <begin position="313"/>
        <end position="360"/>
    </location>
</feature>
<accession>L1J1H1</accession>
<dbReference type="Proteomes" id="UP000011087">
    <property type="component" value="Unassembled WGS sequence"/>
</dbReference>